<dbReference type="InterPro" id="IPR023346">
    <property type="entry name" value="Lysozyme-like_dom_sf"/>
</dbReference>
<gene>
    <name evidence="3" type="ORF">ACFSUB_06195</name>
</gene>
<evidence type="ECO:0000313" key="3">
    <source>
        <dbReference type="EMBL" id="MFD2705052.1"/>
    </source>
</evidence>
<organism evidence="3 4">
    <name type="scientific">Salibacterium lacus</name>
    <dbReference type="NCBI Taxonomy" id="1898109"/>
    <lineage>
        <taxon>Bacteria</taxon>
        <taxon>Bacillati</taxon>
        <taxon>Bacillota</taxon>
        <taxon>Bacilli</taxon>
        <taxon>Bacillales</taxon>
        <taxon>Bacillaceae</taxon>
    </lineage>
</organism>
<feature type="domain" description="Transglycosylase SLT" evidence="2">
    <location>
        <begin position="102"/>
        <end position="204"/>
    </location>
</feature>
<reference evidence="4" key="1">
    <citation type="journal article" date="2019" name="Int. J. Syst. Evol. Microbiol.">
        <title>The Global Catalogue of Microorganisms (GCM) 10K type strain sequencing project: providing services to taxonomists for standard genome sequencing and annotation.</title>
        <authorList>
            <consortium name="The Broad Institute Genomics Platform"/>
            <consortium name="The Broad Institute Genome Sequencing Center for Infectious Disease"/>
            <person name="Wu L."/>
            <person name="Ma J."/>
        </authorList>
    </citation>
    <scope>NUCLEOTIDE SEQUENCE [LARGE SCALE GENOMIC DNA]</scope>
    <source>
        <strain evidence="4">KCTC 33792</strain>
    </source>
</reference>
<dbReference type="CDD" id="cd00254">
    <property type="entry name" value="LT-like"/>
    <property type="match status" value="1"/>
</dbReference>
<name>A0ABW5T1N7_9BACI</name>
<keyword evidence="4" id="KW-1185">Reference proteome</keyword>
<evidence type="ECO:0000256" key="1">
    <source>
        <dbReference type="SAM" id="MobiDB-lite"/>
    </source>
</evidence>
<protein>
    <submittedName>
        <fullName evidence="3">Lytic transglycosylase domain-containing protein</fullName>
    </submittedName>
</protein>
<dbReference type="PANTHER" id="PTHR37423">
    <property type="entry name" value="SOLUBLE LYTIC MUREIN TRANSGLYCOSYLASE-RELATED"/>
    <property type="match status" value="1"/>
</dbReference>
<dbReference type="RefSeq" id="WP_380712312.1">
    <property type="nucleotide sequence ID" value="NZ_JBHUML010000002.1"/>
</dbReference>
<proteinExistence type="predicted"/>
<evidence type="ECO:0000259" key="2">
    <source>
        <dbReference type="Pfam" id="PF01464"/>
    </source>
</evidence>
<sequence>MRIDMLLQALGQMNTLSGGNKNQSPSAPSSIFSSFQSYLEQEMTGSSSVPSSLDASTSRSSGLFLNPEDRSRYNAAANTAVPVNHTASSTASTPVSGDYDSMIQNSAERHNIDPDLVRAVIQQESSFDSNARSHAGAMGLMQLMPGTANYLNVSDPYNPAQNIEGGTKYLRQMLDKYDGDKSLALAAYNAGPGNVDQHNGIPPFSETQSYVPSVLSKYNNMA</sequence>
<dbReference type="Proteomes" id="UP001597520">
    <property type="component" value="Unassembled WGS sequence"/>
</dbReference>
<evidence type="ECO:0000313" key="4">
    <source>
        <dbReference type="Proteomes" id="UP001597520"/>
    </source>
</evidence>
<dbReference type="Pfam" id="PF01464">
    <property type="entry name" value="SLT"/>
    <property type="match status" value="1"/>
</dbReference>
<feature type="compositionally biased region" description="Polar residues" evidence="1">
    <location>
        <begin position="43"/>
        <end position="63"/>
    </location>
</feature>
<dbReference type="Gene3D" id="1.10.530.10">
    <property type="match status" value="1"/>
</dbReference>
<feature type="region of interest" description="Disordered" evidence="1">
    <location>
        <begin position="43"/>
        <end position="67"/>
    </location>
</feature>
<dbReference type="EMBL" id="JBHUML010000002">
    <property type="protein sequence ID" value="MFD2705052.1"/>
    <property type="molecule type" value="Genomic_DNA"/>
</dbReference>
<dbReference type="SUPFAM" id="SSF53955">
    <property type="entry name" value="Lysozyme-like"/>
    <property type="match status" value="1"/>
</dbReference>
<dbReference type="PANTHER" id="PTHR37423:SF2">
    <property type="entry name" value="MEMBRANE-BOUND LYTIC MUREIN TRANSGLYCOSYLASE C"/>
    <property type="match status" value="1"/>
</dbReference>
<comment type="caution">
    <text evidence="3">The sequence shown here is derived from an EMBL/GenBank/DDBJ whole genome shotgun (WGS) entry which is preliminary data.</text>
</comment>
<dbReference type="InterPro" id="IPR008258">
    <property type="entry name" value="Transglycosylase_SLT_dom_1"/>
</dbReference>
<accession>A0ABW5T1N7</accession>